<evidence type="ECO:0000313" key="10">
    <source>
        <dbReference type="EMBL" id="MCG5030542.1"/>
    </source>
</evidence>
<feature type="signal peptide" evidence="8">
    <location>
        <begin position="1"/>
        <end position="24"/>
    </location>
</feature>
<dbReference type="Gene3D" id="1.10.1130.10">
    <property type="entry name" value="Flavocytochrome C3, Chain A"/>
    <property type="match status" value="1"/>
</dbReference>
<evidence type="ECO:0000256" key="2">
    <source>
        <dbReference type="ARBA" id="ARBA00004196"/>
    </source>
</evidence>
<dbReference type="InterPro" id="IPR036280">
    <property type="entry name" value="Multihaem_cyt_sf"/>
</dbReference>
<sequence>MISKISALALSAALAFTLSMPSYAAGEGPFLADRHVKAGVQCSGCHKENPPAKKVKTSQCQSCHGDYSKLKERTKDMKPNNVHDNHLGELDCRECHQGHKADKLVCSQCHQFQFTMPKK</sequence>
<accession>A0ABS9MPR9</accession>
<keyword evidence="11" id="KW-1185">Reference proteome</keyword>
<keyword evidence="3" id="KW-0813">Transport</keyword>
<evidence type="ECO:0000256" key="5">
    <source>
        <dbReference type="ARBA" id="ARBA00022723"/>
    </source>
</evidence>
<keyword evidence="6" id="KW-0249">Electron transport</keyword>
<feature type="domain" description="Tetrahaem cytochrome" evidence="9">
    <location>
        <begin position="35"/>
        <end position="111"/>
    </location>
</feature>
<evidence type="ECO:0000256" key="1">
    <source>
        <dbReference type="ARBA" id="ARBA00001926"/>
    </source>
</evidence>
<comment type="caution">
    <text evidence="10">The sequence shown here is derived from an EMBL/GenBank/DDBJ whole genome shotgun (WGS) entry which is preliminary data.</text>
</comment>
<organism evidence="10 11">
    <name type="scientific">Mesosutterella porci</name>
    <dbReference type="NCBI Taxonomy" id="2915351"/>
    <lineage>
        <taxon>Bacteria</taxon>
        <taxon>Pseudomonadati</taxon>
        <taxon>Pseudomonadota</taxon>
        <taxon>Betaproteobacteria</taxon>
        <taxon>Burkholderiales</taxon>
        <taxon>Sutterellaceae</taxon>
        <taxon>Mesosutterella</taxon>
    </lineage>
</organism>
<dbReference type="Proteomes" id="UP001297600">
    <property type="component" value="Unassembled WGS sequence"/>
</dbReference>
<evidence type="ECO:0000313" key="11">
    <source>
        <dbReference type="Proteomes" id="UP001297600"/>
    </source>
</evidence>
<keyword evidence="8" id="KW-0732">Signal</keyword>
<dbReference type="RefSeq" id="WP_237978195.1">
    <property type="nucleotide sequence ID" value="NZ_JAKNCT010000003.1"/>
</dbReference>
<evidence type="ECO:0000256" key="6">
    <source>
        <dbReference type="ARBA" id="ARBA00022982"/>
    </source>
</evidence>
<dbReference type="InterPro" id="IPR012286">
    <property type="entry name" value="Tetrahaem_cytochrome"/>
</dbReference>
<evidence type="ECO:0000256" key="3">
    <source>
        <dbReference type="ARBA" id="ARBA00022448"/>
    </source>
</evidence>
<evidence type="ECO:0000256" key="8">
    <source>
        <dbReference type="SAM" id="SignalP"/>
    </source>
</evidence>
<evidence type="ECO:0000256" key="7">
    <source>
        <dbReference type="ARBA" id="ARBA00023004"/>
    </source>
</evidence>
<keyword evidence="4" id="KW-0349">Heme</keyword>
<proteinExistence type="predicted"/>
<name>A0ABS9MPR9_9BURK</name>
<reference evidence="10 11" key="1">
    <citation type="submission" date="2022-02" db="EMBL/GenBank/DDBJ databases">
        <title>Mesosutterella porci, a novel member of the family Sutterellaceae from pig feces.</title>
        <authorList>
            <person name="Wylensek D."/>
            <person name="Clavel T."/>
        </authorList>
    </citation>
    <scope>NUCLEOTIDE SEQUENCE [LARGE SCALE GENOMIC DNA]</scope>
    <source>
        <strain evidence="11">oilRF-744-wt-GAM-9</strain>
    </source>
</reference>
<dbReference type="SUPFAM" id="SSF48695">
    <property type="entry name" value="Multiheme cytochromes"/>
    <property type="match status" value="1"/>
</dbReference>
<keyword evidence="7" id="KW-0408">Iron</keyword>
<keyword evidence="5" id="KW-0479">Metal-binding</keyword>
<dbReference type="Pfam" id="PF14537">
    <property type="entry name" value="Cytochrom_c3_2"/>
    <property type="match status" value="1"/>
</dbReference>
<dbReference type="EMBL" id="JAKNCT010000003">
    <property type="protein sequence ID" value="MCG5030542.1"/>
    <property type="molecule type" value="Genomic_DNA"/>
</dbReference>
<evidence type="ECO:0000259" key="9">
    <source>
        <dbReference type="Pfam" id="PF14537"/>
    </source>
</evidence>
<evidence type="ECO:0000256" key="4">
    <source>
        <dbReference type="ARBA" id="ARBA00022617"/>
    </source>
</evidence>
<protein>
    <submittedName>
        <fullName evidence="10">Cytochrome c3 family protein</fullName>
    </submittedName>
</protein>
<comment type="cofactor">
    <cofactor evidence="1">
        <name>heme c</name>
        <dbReference type="ChEBI" id="CHEBI:61717"/>
    </cofactor>
</comment>
<comment type="subcellular location">
    <subcellularLocation>
        <location evidence="2">Cell envelope</location>
    </subcellularLocation>
</comment>
<feature type="chain" id="PRO_5046584199" evidence="8">
    <location>
        <begin position="25"/>
        <end position="119"/>
    </location>
</feature>
<gene>
    <name evidence="10" type="ORF">MAF45_03665</name>
</gene>